<sequence length="997" mass="112622">MQEIMRGLHERHAESHEQFEATDSKLTRSLRAHNRVRGLNALHCMLFQFSASAMSDNRMEDNEESENDTEDSDIDRDNKNPLVRSVVPATKSLDRHVQTLIDNRQLYTFFDQWKRKMNAKTTITRIRLAFNELLPRLMGARDYAGAAQVLGVMYHRFTLSPALCVEASLEILRRQPDYRNDLMSFYEAALEAKRIDMKEAEDDSKLLANFGILCYWLMFIESKELRDMLNREDTEYEEDEDDDIDPNDFGTGDSIESVIESNYLFKTPIGVHVLYQHASNALRRAVALNPSSAMFVEYYVQLLVLVGDIQPACDYLEAFFHINPDDPHAPRMLSGFLGCYYPDSVDAQVAVFSRWMKNDPSCSYALEKMLEFSSAGAVSSFVLTYKLVEALDTCGSDLYITQNPDVALTLWRNLAELLAAMDEDEFLLDQVERGETDPSKQVTIADVGLQHLWWKQVYFARPSTVEEVVAVSKQDSTFMEVSIYRAAVADRLFPGDLHMAEALCCAMALPDVTFSHEHVRLLKSFFPSVPNTTLVIADHAQFSTMPFINITVGTDSNRVLPIFKGSSNTLHVIDRKSVVAIEATGQKAEVVVTRETGDVDPQLVEELYEALEYEIGYSSMIDKRSQRKRKADAISTTATPILIPGFVGMVEEVVYTNPDASVGHICTEIHQKFRRSDMLIPTSKVVRGCVKFFRTRLKEYQQEYGHHGMLMRYEEFLTTFARCQRAKGIFKVTRSTAKAAIEEMKRVLPSPHPLFPDEKIVGDILRLKTAALVRQRRLLLMDLKKIMKAVLTKVEYVDDKTFVEAIFSVCKQNRLDGVVTRVDIARTLQIILPLHYYKILQGMDFISLHLLTTPEFRKNCTPEGLHRKLKERQSPVTLEQVKVIFWVEKYEALYGPIIDEENSDSSSDGSIISDSDSDDSSSDSDDSSSISDDSSSDSDSDDSSSNTDEEKKSGHSTATTAAATATTAVATVTIAAAIRMRKRKVATARSASSISFR</sequence>
<evidence type="ECO:0000256" key="3">
    <source>
        <dbReference type="SAM" id="Phobius"/>
    </source>
</evidence>
<proteinExistence type="predicted"/>
<comment type="caution">
    <text evidence="4">The sequence shown here is derived from an EMBL/GenBank/DDBJ whole genome shotgun (WGS) entry which is preliminary data.</text>
</comment>
<feature type="compositionally biased region" description="Low complexity" evidence="2">
    <location>
        <begin position="904"/>
        <end position="914"/>
    </location>
</feature>
<reference evidence="5" key="1">
    <citation type="submission" date="2017-03" db="EMBL/GenBank/DDBJ databases">
        <title>Phytopthora megakarya and P. palmivora, two closely related causual agents of cacao black pod achieved similar genome size and gene model numbers by different mechanisms.</title>
        <authorList>
            <person name="Ali S."/>
            <person name="Shao J."/>
            <person name="Larry D.J."/>
            <person name="Kronmiller B."/>
            <person name="Shen D."/>
            <person name="Strem M.D."/>
            <person name="Melnick R.L."/>
            <person name="Guiltinan M.J."/>
            <person name="Tyler B.M."/>
            <person name="Meinhardt L.W."/>
            <person name="Bailey B.A."/>
        </authorList>
    </citation>
    <scope>NUCLEOTIDE SEQUENCE [LARGE SCALE GENOMIC DNA]</scope>
    <source>
        <strain evidence="5">zdho120</strain>
    </source>
</reference>
<keyword evidence="3" id="KW-0472">Membrane</keyword>
<dbReference type="InterPro" id="IPR011990">
    <property type="entry name" value="TPR-like_helical_dom_sf"/>
</dbReference>
<dbReference type="SUPFAM" id="SSF48452">
    <property type="entry name" value="TPR-like"/>
    <property type="match status" value="1"/>
</dbReference>
<name>A0A225W1A0_9STRA</name>
<dbReference type="AlphaFoldDB" id="A0A225W1A0"/>
<dbReference type="OrthoDB" id="77293at2759"/>
<evidence type="ECO:0000256" key="1">
    <source>
        <dbReference type="SAM" id="Coils"/>
    </source>
</evidence>
<organism evidence="4 5">
    <name type="scientific">Phytophthora megakarya</name>
    <dbReference type="NCBI Taxonomy" id="4795"/>
    <lineage>
        <taxon>Eukaryota</taxon>
        <taxon>Sar</taxon>
        <taxon>Stramenopiles</taxon>
        <taxon>Oomycota</taxon>
        <taxon>Peronosporomycetes</taxon>
        <taxon>Peronosporales</taxon>
        <taxon>Peronosporaceae</taxon>
        <taxon>Phytophthora</taxon>
    </lineage>
</organism>
<dbReference type="Proteomes" id="UP000198211">
    <property type="component" value="Unassembled WGS sequence"/>
</dbReference>
<protein>
    <submittedName>
        <fullName evidence="4">Uncharacterized protein</fullName>
    </submittedName>
</protein>
<gene>
    <name evidence="4" type="ORF">PHMEG_00016291</name>
</gene>
<feature type="compositionally biased region" description="Acidic residues" evidence="2">
    <location>
        <begin position="61"/>
        <end position="74"/>
    </location>
</feature>
<evidence type="ECO:0000313" key="4">
    <source>
        <dbReference type="EMBL" id="OWZ10797.1"/>
    </source>
</evidence>
<dbReference type="EMBL" id="NBNE01002327">
    <property type="protein sequence ID" value="OWZ10797.1"/>
    <property type="molecule type" value="Genomic_DNA"/>
</dbReference>
<evidence type="ECO:0000313" key="5">
    <source>
        <dbReference type="Proteomes" id="UP000198211"/>
    </source>
</evidence>
<evidence type="ECO:0000256" key="2">
    <source>
        <dbReference type="SAM" id="MobiDB-lite"/>
    </source>
</evidence>
<accession>A0A225W1A0</accession>
<feature type="region of interest" description="Disordered" evidence="2">
    <location>
        <begin position="56"/>
        <end position="81"/>
    </location>
</feature>
<keyword evidence="3" id="KW-1133">Transmembrane helix</keyword>
<feature type="region of interest" description="Disordered" evidence="2">
    <location>
        <begin position="1"/>
        <end position="22"/>
    </location>
</feature>
<feature type="transmembrane region" description="Helical" evidence="3">
    <location>
        <begin position="961"/>
        <end position="980"/>
    </location>
</feature>
<keyword evidence="3" id="KW-0812">Transmembrane</keyword>
<feature type="compositionally biased region" description="Acidic residues" evidence="2">
    <location>
        <begin position="915"/>
        <end position="926"/>
    </location>
</feature>
<keyword evidence="5" id="KW-1185">Reference proteome</keyword>
<keyword evidence="1" id="KW-0175">Coiled coil</keyword>
<feature type="coiled-coil region" evidence="1">
    <location>
        <begin position="183"/>
        <end position="242"/>
    </location>
</feature>
<feature type="region of interest" description="Disordered" evidence="2">
    <location>
        <begin position="899"/>
        <end position="964"/>
    </location>
</feature>